<feature type="region of interest" description="Disordered" evidence="1">
    <location>
        <begin position="903"/>
        <end position="979"/>
    </location>
</feature>
<dbReference type="OrthoDB" id="10692359at2759"/>
<feature type="compositionally biased region" description="Polar residues" evidence="1">
    <location>
        <begin position="778"/>
        <end position="809"/>
    </location>
</feature>
<feature type="region of interest" description="Disordered" evidence="1">
    <location>
        <begin position="97"/>
        <end position="118"/>
    </location>
</feature>
<evidence type="ECO:0000313" key="3">
    <source>
        <dbReference type="Proteomes" id="UP000271974"/>
    </source>
</evidence>
<feature type="compositionally biased region" description="Polar residues" evidence="1">
    <location>
        <begin position="727"/>
        <end position="746"/>
    </location>
</feature>
<dbReference type="Proteomes" id="UP000271974">
    <property type="component" value="Unassembled WGS sequence"/>
</dbReference>
<gene>
    <name evidence="2" type="ORF">EGW08_005860</name>
</gene>
<feature type="region of interest" description="Disordered" evidence="1">
    <location>
        <begin position="273"/>
        <end position="292"/>
    </location>
</feature>
<comment type="caution">
    <text evidence="2">The sequence shown here is derived from an EMBL/GenBank/DDBJ whole genome shotgun (WGS) entry which is preliminary data.</text>
</comment>
<feature type="region of interest" description="Disordered" evidence="1">
    <location>
        <begin position="1"/>
        <end position="31"/>
    </location>
</feature>
<feature type="compositionally biased region" description="Basic residues" evidence="1">
    <location>
        <begin position="933"/>
        <end position="951"/>
    </location>
</feature>
<feature type="compositionally biased region" description="Basic and acidic residues" evidence="1">
    <location>
        <begin position="571"/>
        <end position="584"/>
    </location>
</feature>
<feature type="region of interest" description="Disordered" evidence="1">
    <location>
        <begin position="727"/>
        <end position="858"/>
    </location>
</feature>
<dbReference type="EMBL" id="RQTK01000140">
    <property type="protein sequence ID" value="RUS86410.1"/>
    <property type="molecule type" value="Genomic_DNA"/>
</dbReference>
<dbReference type="AlphaFoldDB" id="A0A3S1BED8"/>
<accession>A0A3S1BED8</accession>
<feature type="region of interest" description="Disordered" evidence="1">
    <location>
        <begin position="690"/>
        <end position="714"/>
    </location>
</feature>
<feature type="compositionally biased region" description="Basic and acidic residues" evidence="1">
    <location>
        <begin position="968"/>
        <end position="979"/>
    </location>
</feature>
<feature type="compositionally biased region" description="Polar residues" evidence="1">
    <location>
        <begin position="956"/>
        <end position="967"/>
    </location>
</feature>
<feature type="region of interest" description="Disordered" evidence="1">
    <location>
        <begin position="139"/>
        <end position="208"/>
    </location>
</feature>
<feature type="region of interest" description="Disordered" evidence="1">
    <location>
        <begin position="304"/>
        <end position="665"/>
    </location>
</feature>
<feature type="compositionally biased region" description="Basic and acidic residues" evidence="1">
    <location>
        <begin position="546"/>
        <end position="564"/>
    </location>
</feature>
<feature type="compositionally biased region" description="Polar residues" evidence="1">
    <location>
        <begin position="393"/>
        <end position="407"/>
    </location>
</feature>
<name>A0A3S1BED8_ELYCH</name>
<organism evidence="2 3">
    <name type="scientific">Elysia chlorotica</name>
    <name type="common">Eastern emerald elysia</name>
    <name type="synonym">Sea slug</name>
    <dbReference type="NCBI Taxonomy" id="188477"/>
    <lineage>
        <taxon>Eukaryota</taxon>
        <taxon>Metazoa</taxon>
        <taxon>Spiralia</taxon>
        <taxon>Lophotrochozoa</taxon>
        <taxon>Mollusca</taxon>
        <taxon>Gastropoda</taxon>
        <taxon>Heterobranchia</taxon>
        <taxon>Euthyneura</taxon>
        <taxon>Panpulmonata</taxon>
        <taxon>Sacoglossa</taxon>
        <taxon>Placobranchoidea</taxon>
        <taxon>Plakobranchidae</taxon>
        <taxon>Elysia</taxon>
    </lineage>
</organism>
<protein>
    <submittedName>
        <fullName evidence="2">Uncharacterized protein</fullName>
    </submittedName>
</protein>
<evidence type="ECO:0000256" key="1">
    <source>
        <dbReference type="SAM" id="MobiDB-lite"/>
    </source>
</evidence>
<reference evidence="2 3" key="1">
    <citation type="submission" date="2019-01" db="EMBL/GenBank/DDBJ databases">
        <title>A draft genome assembly of the solar-powered sea slug Elysia chlorotica.</title>
        <authorList>
            <person name="Cai H."/>
            <person name="Li Q."/>
            <person name="Fang X."/>
            <person name="Li J."/>
            <person name="Curtis N.E."/>
            <person name="Altenburger A."/>
            <person name="Shibata T."/>
            <person name="Feng M."/>
            <person name="Maeda T."/>
            <person name="Schwartz J.A."/>
            <person name="Shigenobu S."/>
            <person name="Lundholm N."/>
            <person name="Nishiyama T."/>
            <person name="Yang H."/>
            <person name="Hasebe M."/>
            <person name="Li S."/>
            <person name="Pierce S.K."/>
            <person name="Wang J."/>
        </authorList>
    </citation>
    <scope>NUCLEOTIDE SEQUENCE [LARGE SCALE GENOMIC DNA]</scope>
    <source>
        <strain evidence="2">EC2010</strain>
        <tissue evidence="2">Whole organism of an adult</tissue>
    </source>
</reference>
<sequence length="1109" mass="123910">MFAGTGSFSTKKRTVRAPRCADKAPAPQTQSGFRSLLMEAMNEHRKEYLSLRAKHKQRTPTIYSREGTTRGDDAHSVPTDHAKKTVAQETLKTRQDNGDKLNVNGVEELSQPDGNGWKDRNVVAHGVVNINKACEEKRRPAVNNGSADLDKAEQATTPRPPFSRATSATKSGSKTRRPPSILRGKSYHGRGQSFRTSRQAGPDPSGLDVWWLHDGAATTRSKENPSRVNNSQDIDLDFFNNLHYLIVDNDDLDGDVIGGKNNFLILADNKKNLKKSPEDDDRAAGSSIRKREVGLQRLRKTFTERKQLVGQATEDAPHGDSCRSDCPNQPKTADERNLGSHNFLQEASRQKEIEAQPRIDAPHYRSPRRHAVSSPKTKAENKWLRSKLKRPEQSQLRSSPVSTNGVISGTVVPIDDQSPRKPSRRQQRETTVTRTETETPRAKRTSSAELIPQLPVLLRSSRAMRRANSAGIPDDRPVSPSSEQARHGLAASRSRTRVAQRVRFAPRHREDRQTPKLQDLLSKHSKQEGETSRARHRKSYATPHALSKEDKRDSGEQPVHKENALHNTGSHVEELKLPSAKEKSSSSLKFPKDVSTLRVRSKSPAYNYRPTRRSSPLISPMFGPQHSPVTVSAPLMCSEKSPPKNRKTKVSNSPAERPKKGKLIRTSPKYDSFLDTPLECRGRKFKKKDIPEKWSAKNGAGKKSTKSSDRGQSLSSIMVQNIKNNTATATSQVKHSPRTQTNTETPSGACDQKGKKSLTYQGDKCQSPLKQNEKDTTKSTITKIENTSPNRKIADQTHTQPPNRVQANKSKQKQQEIASRFIRGLSQKRKKERDIGKQNLTGGLVTGGGKGKNSGASRVNKSLVTFPDMTNDLCGWDRGEPGQDLDHADLCVPGAGERCSFAARANSASQGEGRRSPSEHQDKQRASLEAKARKTRARSQRHTHRTGRASRKVMDQYQSSTSSTTLERQTKQRSQHDHLLPCNDSCEMVQSRHNLGNNLHQLQKTAEVKTSREQAENRHGLKQKTTMQLACKILESSNEMAARIVELGEDIEMLQAEVDKVGDAKFWREPVKDVKKGDRQDWIPTIKDYLKLVVFMGLQFLAQCLFVMK</sequence>
<feature type="compositionally biased region" description="Basic and acidic residues" evidence="1">
    <location>
        <begin position="521"/>
        <end position="533"/>
    </location>
</feature>
<feature type="compositionally biased region" description="Basic and acidic residues" evidence="1">
    <location>
        <begin position="348"/>
        <end position="363"/>
    </location>
</feature>
<feature type="compositionally biased region" description="Basic and acidic residues" evidence="1">
    <location>
        <begin position="912"/>
        <end position="932"/>
    </location>
</feature>
<keyword evidence="3" id="KW-1185">Reference proteome</keyword>
<evidence type="ECO:0000313" key="2">
    <source>
        <dbReference type="EMBL" id="RUS86410.1"/>
    </source>
</evidence>
<proteinExistence type="predicted"/>
<feature type="compositionally biased region" description="Basic residues" evidence="1">
    <location>
        <begin position="494"/>
        <end position="506"/>
    </location>
</feature>